<sequence length="254" mass="27648">MLEAGTSLERLHPVTLQMAYMWADRLSETNMGYPALKTWNYFMADSDGDTLLHIAIILCRSNIALLLIACAPTRGWLSQQNTSFQSPLHLAVLTDQPEMVYALFCAGADLLVQDANGNTPLHVAVRDGQIQMTGLILQGPHSIRNCRIRNYEGLTCVHLAANGRHVALVQLLVVRGADVNACEGKTGRTALHNACVSGDVAMVRALIRVKTCNLNARAYDGLTPFDLARAWGHEEVCTVLAAQGAMTAEDDSDF</sequence>
<accession>A0ABY7DT65</accession>
<dbReference type="EMBL" id="CP111014">
    <property type="protein sequence ID" value="WAR00615.1"/>
    <property type="molecule type" value="Genomic_DNA"/>
</dbReference>
<dbReference type="Pfam" id="PF12796">
    <property type="entry name" value="Ank_2"/>
    <property type="match status" value="1"/>
</dbReference>
<feature type="repeat" description="ANK" evidence="3">
    <location>
        <begin position="83"/>
        <end position="115"/>
    </location>
</feature>
<gene>
    <name evidence="4" type="ORF">MAR_024987</name>
</gene>
<evidence type="ECO:0000256" key="1">
    <source>
        <dbReference type="ARBA" id="ARBA00022737"/>
    </source>
</evidence>
<keyword evidence="1" id="KW-0677">Repeat</keyword>
<dbReference type="InterPro" id="IPR036770">
    <property type="entry name" value="Ankyrin_rpt-contain_sf"/>
</dbReference>
<dbReference type="Proteomes" id="UP001164746">
    <property type="component" value="Chromosome 3"/>
</dbReference>
<dbReference type="InterPro" id="IPR002110">
    <property type="entry name" value="Ankyrin_rpt"/>
</dbReference>
<dbReference type="Gene3D" id="1.25.40.20">
    <property type="entry name" value="Ankyrin repeat-containing domain"/>
    <property type="match status" value="1"/>
</dbReference>
<protein>
    <submittedName>
        <fullName evidence="4">IKBA-like protein</fullName>
    </submittedName>
</protein>
<reference evidence="4" key="1">
    <citation type="submission" date="2022-11" db="EMBL/GenBank/DDBJ databases">
        <title>Centuries of genome instability and evolution in soft-shell clam transmissible cancer (bioRxiv).</title>
        <authorList>
            <person name="Hart S.F.M."/>
            <person name="Yonemitsu M.A."/>
            <person name="Giersch R.M."/>
            <person name="Beal B.F."/>
            <person name="Arriagada G."/>
            <person name="Davis B.W."/>
            <person name="Ostrander E.A."/>
            <person name="Goff S.P."/>
            <person name="Metzger M.J."/>
        </authorList>
    </citation>
    <scope>NUCLEOTIDE SEQUENCE</scope>
    <source>
        <strain evidence="4">MELC-2E11</strain>
        <tissue evidence="4">Siphon/mantle</tissue>
    </source>
</reference>
<keyword evidence="5" id="KW-1185">Reference proteome</keyword>
<evidence type="ECO:0000313" key="5">
    <source>
        <dbReference type="Proteomes" id="UP001164746"/>
    </source>
</evidence>
<dbReference type="PANTHER" id="PTHR46680:SF3">
    <property type="entry name" value="NF-KAPPA-B INHIBITOR CACTUS"/>
    <property type="match status" value="1"/>
</dbReference>
<dbReference type="SUPFAM" id="SSF48403">
    <property type="entry name" value="Ankyrin repeat"/>
    <property type="match status" value="1"/>
</dbReference>
<evidence type="ECO:0000313" key="4">
    <source>
        <dbReference type="EMBL" id="WAR00615.1"/>
    </source>
</evidence>
<feature type="repeat" description="ANK" evidence="3">
    <location>
        <begin position="116"/>
        <end position="138"/>
    </location>
</feature>
<dbReference type="Pfam" id="PF13637">
    <property type="entry name" value="Ank_4"/>
    <property type="match status" value="1"/>
</dbReference>
<name>A0ABY7DT65_MYAAR</name>
<dbReference type="InterPro" id="IPR051070">
    <property type="entry name" value="NF-kappa-B_inhibitor"/>
</dbReference>
<organism evidence="4 5">
    <name type="scientific">Mya arenaria</name>
    <name type="common">Soft-shell clam</name>
    <dbReference type="NCBI Taxonomy" id="6604"/>
    <lineage>
        <taxon>Eukaryota</taxon>
        <taxon>Metazoa</taxon>
        <taxon>Spiralia</taxon>
        <taxon>Lophotrochozoa</taxon>
        <taxon>Mollusca</taxon>
        <taxon>Bivalvia</taxon>
        <taxon>Autobranchia</taxon>
        <taxon>Heteroconchia</taxon>
        <taxon>Euheterodonta</taxon>
        <taxon>Imparidentia</taxon>
        <taxon>Neoheterodontei</taxon>
        <taxon>Myida</taxon>
        <taxon>Myoidea</taxon>
        <taxon>Myidae</taxon>
        <taxon>Mya</taxon>
    </lineage>
</organism>
<dbReference type="PRINTS" id="PR01415">
    <property type="entry name" value="ANKYRIN"/>
</dbReference>
<feature type="repeat" description="ANK" evidence="3">
    <location>
        <begin position="152"/>
        <end position="184"/>
    </location>
</feature>
<feature type="repeat" description="ANK" evidence="3">
    <location>
        <begin position="186"/>
        <end position="208"/>
    </location>
</feature>
<keyword evidence="2 3" id="KW-0040">ANK repeat</keyword>
<dbReference type="PANTHER" id="PTHR46680">
    <property type="entry name" value="NF-KAPPA-B INHIBITOR ALPHA"/>
    <property type="match status" value="1"/>
</dbReference>
<dbReference type="SMART" id="SM00248">
    <property type="entry name" value="ANK"/>
    <property type="match status" value="6"/>
</dbReference>
<dbReference type="PROSITE" id="PS50297">
    <property type="entry name" value="ANK_REP_REGION"/>
    <property type="match status" value="4"/>
</dbReference>
<evidence type="ECO:0000256" key="3">
    <source>
        <dbReference type="PROSITE-ProRule" id="PRU00023"/>
    </source>
</evidence>
<evidence type="ECO:0000256" key="2">
    <source>
        <dbReference type="ARBA" id="ARBA00023043"/>
    </source>
</evidence>
<proteinExistence type="predicted"/>
<dbReference type="PROSITE" id="PS50088">
    <property type="entry name" value="ANK_REPEAT"/>
    <property type="match status" value="4"/>
</dbReference>